<feature type="site" description="Interaction with DNA" evidence="11">
    <location>
        <position position="243"/>
    </location>
</feature>
<name>A0A183I9W8_9BILA</name>
<gene>
    <name evidence="13" type="ORF">SBAD_LOCUS412</name>
</gene>
<keyword evidence="4" id="KW-0227">DNA damage</keyword>
<feature type="transmembrane region" description="Helical" evidence="12">
    <location>
        <begin position="266"/>
        <end position="289"/>
    </location>
</feature>
<dbReference type="Proteomes" id="UP000270296">
    <property type="component" value="Unassembled WGS sequence"/>
</dbReference>
<evidence type="ECO:0000256" key="3">
    <source>
        <dbReference type="ARBA" id="ARBA00022722"/>
    </source>
</evidence>
<keyword evidence="6" id="KW-0269">Exonuclease</keyword>
<evidence type="ECO:0000256" key="12">
    <source>
        <dbReference type="SAM" id="Phobius"/>
    </source>
</evidence>
<evidence type="ECO:0000313" key="13">
    <source>
        <dbReference type="EMBL" id="VDO83333.1"/>
    </source>
</evidence>
<dbReference type="Gene3D" id="3.30.870.10">
    <property type="entry name" value="Endonuclease Chain A"/>
    <property type="match status" value="2"/>
</dbReference>
<protein>
    <submittedName>
        <fullName evidence="15">Tyrosyl-DNA phosphodiesterase 1</fullName>
    </submittedName>
</protein>
<evidence type="ECO:0000256" key="4">
    <source>
        <dbReference type="ARBA" id="ARBA00022763"/>
    </source>
</evidence>
<evidence type="ECO:0000256" key="11">
    <source>
        <dbReference type="PIRSR" id="PIRSR610347-3"/>
    </source>
</evidence>
<keyword evidence="7" id="KW-0234">DNA repair</keyword>
<organism evidence="15">
    <name type="scientific">Soboliphyme baturini</name>
    <dbReference type="NCBI Taxonomy" id="241478"/>
    <lineage>
        <taxon>Eukaryota</taxon>
        <taxon>Metazoa</taxon>
        <taxon>Ecdysozoa</taxon>
        <taxon>Nematoda</taxon>
        <taxon>Enoplea</taxon>
        <taxon>Dorylaimia</taxon>
        <taxon>Dioctophymatida</taxon>
        <taxon>Dioctophymatoidea</taxon>
        <taxon>Soboliphymatidae</taxon>
        <taxon>Soboliphyme</taxon>
    </lineage>
</organism>
<dbReference type="WBParaSite" id="SBAD_0000043101-mRNA-1">
    <property type="protein sequence ID" value="SBAD_0000043101-mRNA-1"/>
    <property type="gene ID" value="SBAD_0000043101"/>
</dbReference>
<reference evidence="15" key="1">
    <citation type="submission" date="2016-06" db="UniProtKB">
        <authorList>
            <consortium name="WormBaseParasite"/>
        </authorList>
    </citation>
    <scope>IDENTIFICATION</scope>
</reference>
<keyword evidence="3" id="KW-0540">Nuclease</keyword>
<evidence type="ECO:0000256" key="6">
    <source>
        <dbReference type="ARBA" id="ARBA00022839"/>
    </source>
</evidence>
<dbReference type="PANTHER" id="PTHR12415">
    <property type="entry name" value="TYROSYL-DNA PHOSPHODIESTERASE 1"/>
    <property type="match status" value="1"/>
</dbReference>
<comment type="subcellular location">
    <subcellularLocation>
        <location evidence="1">Nucleus</location>
    </subcellularLocation>
</comment>
<keyword evidence="12" id="KW-0812">Transmembrane</keyword>
<keyword evidence="14" id="KW-1185">Reference proteome</keyword>
<dbReference type="PANTHER" id="PTHR12415:SF0">
    <property type="entry name" value="TYROSYL-DNA PHOSPHODIESTERASE 1"/>
    <property type="match status" value="1"/>
</dbReference>
<dbReference type="OrthoDB" id="47785at2759"/>
<evidence type="ECO:0000256" key="8">
    <source>
        <dbReference type="ARBA" id="ARBA00023242"/>
    </source>
</evidence>
<evidence type="ECO:0000256" key="5">
    <source>
        <dbReference type="ARBA" id="ARBA00022801"/>
    </source>
</evidence>
<dbReference type="EMBL" id="UZAM01001005">
    <property type="protein sequence ID" value="VDO83333.1"/>
    <property type="molecule type" value="Genomic_DNA"/>
</dbReference>
<evidence type="ECO:0000256" key="2">
    <source>
        <dbReference type="ARBA" id="ARBA00010205"/>
    </source>
</evidence>
<evidence type="ECO:0000313" key="14">
    <source>
        <dbReference type="Proteomes" id="UP000270296"/>
    </source>
</evidence>
<dbReference type="Pfam" id="PF06087">
    <property type="entry name" value="Tyr-DNA_phospho"/>
    <property type="match status" value="1"/>
</dbReference>
<accession>A0A183I9W8</accession>
<dbReference type="GO" id="GO:0003690">
    <property type="term" value="F:double-stranded DNA binding"/>
    <property type="evidence" value="ECO:0007669"/>
    <property type="project" value="TreeGrafter"/>
</dbReference>
<keyword evidence="12" id="KW-0472">Membrane</keyword>
<reference evidence="13 14" key="2">
    <citation type="submission" date="2018-11" db="EMBL/GenBank/DDBJ databases">
        <authorList>
            <consortium name="Pathogen Informatics"/>
        </authorList>
    </citation>
    <scope>NUCLEOTIDE SEQUENCE [LARGE SCALE GENOMIC DNA]</scope>
</reference>
<comment type="similarity">
    <text evidence="2">Belongs to the tyrosyl-DNA phosphodiesterase family.</text>
</comment>
<dbReference type="GO" id="GO:0017005">
    <property type="term" value="F:3'-tyrosyl-DNA phosphodiesterase activity"/>
    <property type="evidence" value="ECO:0007669"/>
    <property type="project" value="TreeGrafter"/>
</dbReference>
<dbReference type="GO" id="GO:0003697">
    <property type="term" value="F:single-stranded DNA binding"/>
    <property type="evidence" value="ECO:0007669"/>
    <property type="project" value="TreeGrafter"/>
</dbReference>
<evidence type="ECO:0000256" key="10">
    <source>
        <dbReference type="PIRSR" id="PIRSR610347-2"/>
    </source>
</evidence>
<dbReference type="GO" id="GO:0004527">
    <property type="term" value="F:exonuclease activity"/>
    <property type="evidence" value="ECO:0007669"/>
    <property type="project" value="UniProtKB-KW"/>
</dbReference>
<keyword evidence="8" id="KW-0539">Nucleus</keyword>
<evidence type="ECO:0000256" key="1">
    <source>
        <dbReference type="ARBA" id="ARBA00004123"/>
    </source>
</evidence>
<evidence type="ECO:0000313" key="15">
    <source>
        <dbReference type="WBParaSite" id="SBAD_0000043101-mRNA-1"/>
    </source>
</evidence>
<evidence type="ECO:0000256" key="7">
    <source>
        <dbReference type="ARBA" id="ARBA00023204"/>
    </source>
</evidence>
<proteinExistence type="inferred from homology"/>
<dbReference type="GO" id="GO:0005634">
    <property type="term" value="C:nucleus"/>
    <property type="evidence" value="ECO:0007669"/>
    <property type="project" value="UniProtKB-SubCell"/>
</dbReference>
<sequence length="298" mass="34430">MRYLLIYHNIVVSYCICFRIYVSPLFPKSSSAKSQSDSDDKSDSCTHFKRDLIEYLCQYQNRNLAHWIEVVREHDMSSAKVYIVASVPGRHTGENIHRWGHMKLRSLLKIHLENSEVNEWPLICQFSSIGSLGASPHNWLLGEFLSSMTSSTSKSTISSSKLKLIFPSVENVRNSLEGYAAGSSLPYNSRVAERQPYLRRYLNQWKCSKFNRDLASPHIKTYLRYNPLCTRVAWMLLTSANLSKAAWGVFEKNGSQLMIRSYELGILFLPHQFVMISILYQLLLIISFIEPVKFWNKN</sequence>
<keyword evidence="5" id="KW-0378">Hydrolase</keyword>
<feature type="binding site" evidence="10">
    <location>
        <position position="220"/>
    </location>
    <ligand>
        <name>substrate</name>
    </ligand>
</feature>
<evidence type="ECO:0000256" key="9">
    <source>
        <dbReference type="PIRSR" id="PIRSR610347-1"/>
    </source>
</evidence>
<dbReference type="GO" id="GO:0006281">
    <property type="term" value="P:DNA repair"/>
    <property type="evidence" value="ECO:0007669"/>
    <property type="project" value="UniProtKB-KW"/>
</dbReference>
<feature type="active site" description="Proton donor/acceptor" evidence="9">
    <location>
        <position position="218"/>
    </location>
</feature>
<dbReference type="SUPFAM" id="SSF56024">
    <property type="entry name" value="Phospholipase D/nuclease"/>
    <property type="match status" value="2"/>
</dbReference>
<dbReference type="AlphaFoldDB" id="A0A183I9W8"/>
<keyword evidence="12" id="KW-1133">Transmembrane helix</keyword>
<dbReference type="InterPro" id="IPR010347">
    <property type="entry name" value="Tdp1"/>
</dbReference>